<dbReference type="InterPro" id="IPR000120">
    <property type="entry name" value="Amidase"/>
</dbReference>
<dbReference type="Pfam" id="PF21986">
    <property type="entry name" value="AH_C"/>
    <property type="match status" value="1"/>
</dbReference>
<dbReference type="InterPro" id="IPR014085">
    <property type="entry name" value="Allophanate_hydrolase"/>
</dbReference>
<dbReference type="GO" id="GO:0004039">
    <property type="term" value="F:allophanate hydrolase activity"/>
    <property type="evidence" value="ECO:0007669"/>
    <property type="project" value="UniProtKB-EC"/>
</dbReference>
<sequence length="599" mass="62183">MRELPTILDFASLRALYAAGISPADVMEAVTARMETGDPAAFIARVPLETLRAAAEALMARAPDPASLPLWGLPFAVKDNIDVAGLATTAGCPDYAYQPAANATVVERLIAAGAICVGKTNLDQFATGLNGSRSPYGAPRCVFDAAYVSGGSSSGSAVAVASGCAAFALGTDTAGSGRVPAAFNNIVGIKPSPGRIAATGVVPACRSVDVVTILAASVADGVAARQVAEGFDPTDAYSRRFSAAALPGALRLGVPGEDEREFYGNDAYAALYEAAIVRAAALGATIVPFDYRPFREAAALLYEGPWVAERLAAIETFLDEKPGSIEPTVRRIIEGARGMSAVETFRGAYRLEALRREAEAEWAKVDALLLPTSPDIQTVEAMQADPIALNARFGRFTNFANLFGCAAIAVPAGFTATGLPFGVQLVAPRDSDDALAEFAEKLHAAAGCGAGKARDIALPTMPQIEAPGRIAIAVVGAHLAGMPLNHELTDRGGIFVKADRTAPHYRFYALDTVPPKPGLAREPGFAGPGIAVEIWSLEPAAFAAFVAAIPQPLSIGQVTLAGNDCVCGFLCEPAGLTGACEITHFEGWRAYLQSERADS</sequence>
<dbReference type="EC" id="3.5.1.54" evidence="3"/>
<dbReference type="InterPro" id="IPR023631">
    <property type="entry name" value="Amidase_dom"/>
</dbReference>
<keyword evidence="4" id="KW-1185">Reference proteome</keyword>
<gene>
    <name evidence="3" type="primary">atzF</name>
    <name evidence="3" type="ORF">J1C48_00200</name>
</gene>
<dbReference type="InterPro" id="IPR053844">
    <property type="entry name" value="AH_C"/>
</dbReference>
<dbReference type="SUPFAM" id="SSF75304">
    <property type="entry name" value="Amidase signature (AS) enzymes"/>
    <property type="match status" value="1"/>
</dbReference>
<proteinExistence type="predicted"/>
<feature type="domain" description="Amidase" evidence="1">
    <location>
        <begin position="26"/>
        <end position="435"/>
    </location>
</feature>
<evidence type="ECO:0000313" key="4">
    <source>
        <dbReference type="Proteomes" id="UP000664122"/>
    </source>
</evidence>
<comment type="caution">
    <text evidence="3">The sequence shown here is derived from an EMBL/GenBank/DDBJ whole genome shotgun (WGS) entry which is preliminary data.</text>
</comment>
<dbReference type="AlphaFoldDB" id="A0A939JSD7"/>
<dbReference type="NCBIfam" id="NF006043">
    <property type="entry name" value="PRK08186.1"/>
    <property type="match status" value="1"/>
</dbReference>
<evidence type="ECO:0000259" key="2">
    <source>
        <dbReference type="Pfam" id="PF21986"/>
    </source>
</evidence>
<keyword evidence="3" id="KW-0378">Hydrolase</keyword>
<dbReference type="Gene3D" id="3.10.490.10">
    <property type="entry name" value="Gamma-glutamyl cyclotransferase-like"/>
    <property type="match status" value="1"/>
</dbReference>
<evidence type="ECO:0000259" key="1">
    <source>
        <dbReference type="Pfam" id="PF01425"/>
    </source>
</evidence>
<dbReference type="PANTHER" id="PTHR11895:SF169">
    <property type="entry name" value="GLUTAMYL-TRNA(GLN) AMIDOTRANSFERASE"/>
    <property type="match status" value="1"/>
</dbReference>
<dbReference type="NCBIfam" id="TIGR02713">
    <property type="entry name" value="allophanate_hyd"/>
    <property type="match status" value="1"/>
</dbReference>
<name>A0A939JSD7_9HYPH</name>
<organism evidence="3 4">
    <name type="scientific">Jiella flava</name>
    <dbReference type="NCBI Taxonomy" id="2816857"/>
    <lineage>
        <taxon>Bacteria</taxon>
        <taxon>Pseudomonadati</taxon>
        <taxon>Pseudomonadota</taxon>
        <taxon>Alphaproteobacteria</taxon>
        <taxon>Hyphomicrobiales</taxon>
        <taxon>Aurantimonadaceae</taxon>
        <taxon>Jiella</taxon>
    </lineage>
</organism>
<dbReference type="Proteomes" id="UP000664122">
    <property type="component" value="Unassembled WGS sequence"/>
</dbReference>
<dbReference type="Pfam" id="PF01425">
    <property type="entry name" value="Amidase"/>
    <property type="match status" value="1"/>
</dbReference>
<dbReference type="RefSeq" id="WP_207255632.1">
    <property type="nucleotide sequence ID" value="NZ_JAFMPP010000001.1"/>
</dbReference>
<protein>
    <submittedName>
        <fullName evidence="3">Allophanate hydrolase</fullName>
        <ecNumber evidence="3">3.5.1.54</ecNumber>
    </submittedName>
</protein>
<dbReference type="Gene3D" id="3.90.1300.10">
    <property type="entry name" value="Amidase signature (AS) domain"/>
    <property type="match status" value="1"/>
</dbReference>
<dbReference type="EMBL" id="JAFMPP010000001">
    <property type="protein sequence ID" value="MBO0660980.1"/>
    <property type="molecule type" value="Genomic_DNA"/>
</dbReference>
<reference evidence="3" key="1">
    <citation type="submission" date="2021-03" db="EMBL/GenBank/DDBJ databases">
        <title>Whole genome sequence of Jiella sp. CQZ9-1.</title>
        <authorList>
            <person name="Tuo L."/>
        </authorList>
    </citation>
    <scope>NUCLEOTIDE SEQUENCE</scope>
    <source>
        <strain evidence="3">CQZ9-1</strain>
    </source>
</reference>
<dbReference type="Gene3D" id="1.20.58.1700">
    <property type="match status" value="1"/>
</dbReference>
<dbReference type="InterPro" id="IPR036928">
    <property type="entry name" value="AS_sf"/>
</dbReference>
<feature type="domain" description="Allophanate hydrolase C-terminal" evidence="2">
    <location>
        <begin position="471"/>
        <end position="593"/>
    </location>
</feature>
<dbReference type="PANTHER" id="PTHR11895">
    <property type="entry name" value="TRANSAMIDASE"/>
    <property type="match status" value="1"/>
</dbReference>
<accession>A0A939JSD7</accession>
<evidence type="ECO:0000313" key="3">
    <source>
        <dbReference type="EMBL" id="MBO0660980.1"/>
    </source>
</evidence>